<feature type="region of interest" description="Disordered" evidence="1">
    <location>
        <begin position="272"/>
        <end position="319"/>
    </location>
</feature>
<organism>
    <name type="scientific">Branchiostoma floridae</name>
    <name type="common">Florida lancelet</name>
    <name type="synonym">Amphioxus</name>
    <dbReference type="NCBI Taxonomy" id="7739"/>
    <lineage>
        <taxon>Eukaryota</taxon>
        <taxon>Metazoa</taxon>
        <taxon>Chordata</taxon>
        <taxon>Cephalochordata</taxon>
        <taxon>Leptocardii</taxon>
        <taxon>Amphioxiformes</taxon>
        <taxon>Branchiostomatidae</taxon>
        <taxon>Branchiostoma</taxon>
    </lineage>
</organism>
<evidence type="ECO:0000313" key="3">
    <source>
        <dbReference type="EMBL" id="EEN61035.1"/>
    </source>
</evidence>
<keyword evidence="2" id="KW-1133">Transmembrane helix</keyword>
<gene>
    <name evidence="3" type="ORF">BRAFLDRAFT_85166</name>
</gene>
<proteinExistence type="predicted"/>
<evidence type="ECO:0000256" key="1">
    <source>
        <dbReference type="SAM" id="MobiDB-lite"/>
    </source>
</evidence>
<keyword evidence="2" id="KW-0812">Transmembrane</keyword>
<feature type="compositionally biased region" description="Basic and acidic residues" evidence="1">
    <location>
        <begin position="134"/>
        <end position="143"/>
    </location>
</feature>
<name>C3YF33_BRAFL</name>
<evidence type="ECO:0000256" key="2">
    <source>
        <dbReference type="SAM" id="Phobius"/>
    </source>
</evidence>
<reference evidence="3" key="1">
    <citation type="journal article" date="2008" name="Nature">
        <title>The amphioxus genome and the evolution of the chordate karyotype.</title>
        <authorList>
            <consortium name="US DOE Joint Genome Institute (JGI-PGF)"/>
            <person name="Putnam N.H."/>
            <person name="Butts T."/>
            <person name="Ferrier D.E.K."/>
            <person name="Furlong R.F."/>
            <person name="Hellsten U."/>
            <person name="Kawashima T."/>
            <person name="Robinson-Rechavi M."/>
            <person name="Shoguchi E."/>
            <person name="Terry A."/>
            <person name="Yu J.-K."/>
            <person name="Benito-Gutierrez E.L."/>
            <person name="Dubchak I."/>
            <person name="Garcia-Fernandez J."/>
            <person name="Gibson-Brown J.J."/>
            <person name="Grigoriev I.V."/>
            <person name="Horton A.C."/>
            <person name="de Jong P.J."/>
            <person name="Jurka J."/>
            <person name="Kapitonov V.V."/>
            <person name="Kohara Y."/>
            <person name="Kuroki Y."/>
            <person name="Lindquist E."/>
            <person name="Lucas S."/>
            <person name="Osoegawa K."/>
            <person name="Pennacchio L.A."/>
            <person name="Salamov A.A."/>
            <person name="Satou Y."/>
            <person name="Sauka-Spengler T."/>
            <person name="Schmutz J."/>
            <person name="Shin-I T."/>
            <person name="Toyoda A."/>
            <person name="Bronner-Fraser M."/>
            <person name="Fujiyama A."/>
            <person name="Holland L.Z."/>
            <person name="Holland P.W.H."/>
            <person name="Satoh N."/>
            <person name="Rokhsar D.S."/>
        </authorList>
    </citation>
    <scope>NUCLEOTIDE SEQUENCE [LARGE SCALE GENOMIC DNA]</scope>
    <source>
        <strain evidence="3">S238N-H82</strain>
        <tissue evidence="3">Testes</tissue>
    </source>
</reference>
<dbReference type="EMBL" id="GG666508">
    <property type="protein sequence ID" value="EEN61035.1"/>
    <property type="molecule type" value="Genomic_DNA"/>
</dbReference>
<feature type="region of interest" description="Disordered" evidence="1">
    <location>
        <begin position="1"/>
        <end position="155"/>
    </location>
</feature>
<keyword evidence="2" id="KW-0472">Membrane</keyword>
<protein>
    <submittedName>
        <fullName evidence="3">Uncharacterized protein</fullName>
    </submittedName>
</protein>
<dbReference type="AlphaFoldDB" id="C3YF33"/>
<dbReference type="InParanoid" id="C3YF33"/>
<dbReference type="eggNOG" id="ENOG502RWHU">
    <property type="taxonomic scope" value="Eukaryota"/>
</dbReference>
<feature type="transmembrane region" description="Helical" evidence="2">
    <location>
        <begin position="165"/>
        <end position="185"/>
    </location>
</feature>
<accession>C3YF33</accession>
<sequence length="396" mass="43500">MLPTISQGRPDGGYDPRTPVGRPGGGYDPRTPVGRPGGGYDPRTPVGRPGGGYDPRTPVGRPGGGYDPRTPVGRPGGGYDPRTPVGRPGGGYDPRTPVGRPGGGYDPRTPVGRPGGGYDPRTPVGRPGGGYDPRTPEEAERAAKGRAGRMDSSLGRRKFERRRSLMVPMFALTAGIIASLSFAAVCVNETDGIRIRELPDAEYFSGHENSDSKQDTVQRFAPTLRELDDQLPTDQADSDERRIHRRALLKDEPLPTYLQHVDTRPSGCLRNKVKEPLQRCKRNTGDGGSSEQDMASSDKMKKKDKMPTSARLRATSEVRHKENYKDEPHYCPFFDNRAPSAQPNLRNCSWYQSRSCCQQREIDIIFLATYPLSAASDECLKQLSFLYCYVCDPAQS</sequence>